<evidence type="ECO:0008006" key="9">
    <source>
        <dbReference type="Google" id="ProtNLM"/>
    </source>
</evidence>
<reference evidence="8" key="1">
    <citation type="journal article" date="2006" name="PLoS Biol.">
        <title>Macronuclear genome sequence of the ciliate Tetrahymena thermophila, a model eukaryote.</title>
        <authorList>
            <person name="Eisen J.A."/>
            <person name="Coyne R.S."/>
            <person name="Wu M."/>
            <person name="Wu D."/>
            <person name="Thiagarajan M."/>
            <person name="Wortman J.R."/>
            <person name="Badger J.H."/>
            <person name="Ren Q."/>
            <person name="Amedeo P."/>
            <person name="Jones K.M."/>
            <person name="Tallon L.J."/>
            <person name="Delcher A.L."/>
            <person name="Salzberg S.L."/>
            <person name="Silva J.C."/>
            <person name="Haas B.J."/>
            <person name="Majoros W.H."/>
            <person name="Farzad M."/>
            <person name="Carlton J.M."/>
            <person name="Smith R.K. Jr."/>
            <person name="Garg J."/>
            <person name="Pearlman R.E."/>
            <person name="Karrer K.M."/>
            <person name="Sun L."/>
            <person name="Manning G."/>
            <person name="Elde N.C."/>
            <person name="Turkewitz A.P."/>
            <person name="Asai D.J."/>
            <person name="Wilkes D.E."/>
            <person name="Wang Y."/>
            <person name="Cai H."/>
            <person name="Collins K."/>
            <person name="Stewart B.A."/>
            <person name="Lee S.R."/>
            <person name="Wilamowska K."/>
            <person name="Weinberg Z."/>
            <person name="Ruzzo W.L."/>
            <person name="Wloga D."/>
            <person name="Gaertig J."/>
            <person name="Frankel J."/>
            <person name="Tsao C.-C."/>
            <person name="Gorovsky M.A."/>
            <person name="Keeling P.J."/>
            <person name="Waller R.F."/>
            <person name="Patron N.J."/>
            <person name="Cherry J.M."/>
            <person name="Stover N.A."/>
            <person name="Krieger C.J."/>
            <person name="del Toro C."/>
            <person name="Ryder H.F."/>
            <person name="Williamson S.C."/>
            <person name="Barbeau R.A."/>
            <person name="Hamilton E.P."/>
            <person name="Orias E."/>
        </authorList>
    </citation>
    <scope>NUCLEOTIDE SEQUENCE [LARGE SCALE GENOMIC DNA]</scope>
    <source>
        <strain evidence="8">SB210</strain>
    </source>
</reference>
<feature type="region of interest" description="Disordered" evidence="6">
    <location>
        <begin position="430"/>
        <end position="463"/>
    </location>
</feature>
<dbReference type="KEGG" id="tet:TTHERM_00312490"/>
<evidence type="ECO:0000256" key="6">
    <source>
        <dbReference type="SAM" id="MobiDB-lite"/>
    </source>
</evidence>
<dbReference type="SMART" id="SM00365">
    <property type="entry name" value="LRR_SD22"/>
    <property type="match status" value="7"/>
</dbReference>
<dbReference type="InterPro" id="IPR003591">
    <property type="entry name" value="Leu-rich_rpt_typical-subtyp"/>
</dbReference>
<accession>Q22KN2</accession>
<protein>
    <recommendedName>
        <fullName evidence="9">Leucine rich repeat protein</fullName>
    </recommendedName>
</protein>
<dbReference type="RefSeq" id="XP_001033430.2">
    <property type="nucleotide sequence ID" value="XM_001033430.3"/>
</dbReference>
<keyword evidence="2" id="KW-0433">Leucine-rich repeat</keyword>
<evidence type="ECO:0000256" key="5">
    <source>
        <dbReference type="ARBA" id="ARBA00023273"/>
    </source>
</evidence>
<keyword evidence="3" id="KW-0677">Repeat</keyword>
<evidence type="ECO:0000256" key="2">
    <source>
        <dbReference type="ARBA" id="ARBA00022614"/>
    </source>
</evidence>
<dbReference type="PANTHER" id="PTHR45973:SF9">
    <property type="entry name" value="LEUCINE-RICH REPEAT-CONTAINING PROTEIN 46"/>
    <property type="match status" value="1"/>
</dbReference>
<organism evidence="7 8">
    <name type="scientific">Tetrahymena thermophila (strain SB210)</name>
    <dbReference type="NCBI Taxonomy" id="312017"/>
    <lineage>
        <taxon>Eukaryota</taxon>
        <taxon>Sar</taxon>
        <taxon>Alveolata</taxon>
        <taxon>Ciliophora</taxon>
        <taxon>Intramacronucleata</taxon>
        <taxon>Oligohymenophorea</taxon>
        <taxon>Hymenostomatida</taxon>
        <taxon>Tetrahymenina</taxon>
        <taxon>Tetrahymenidae</taxon>
        <taxon>Tetrahymena</taxon>
    </lineage>
</organism>
<dbReference type="OrthoDB" id="277458at2759"/>
<proteinExistence type="predicted"/>
<dbReference type="InterPro" id="IPR025875">
    <property type="entry name" value="Leu-rich_rpt_4"/>
</dbReference>
<dbReference type="SUPFAM" id="SSF52058">
    <property type="entry name" value="L domain-like"/>
    <property type="match status" value="1"/>
</dbReference>
<evidence type="ECO:0000256" key="4">
    <source>
        <dbReference type="ARBA" id="ARBA00023069"/>
    </source>
</evidence>
<name>Q22KN2_TETTS</name>
<evidence type="ECO:0000256" key="1">
    <source>
        <dbReference type="ARBA" id="ARBA00004138"/>
    </source>
</evidence>
<dbReference type="Proteomes" id="UP000009168">
    <property type="component" value="Unassembled WGS sequence"/>
</dbReference>
<keyword evidence="8" id="KW-1185">Reference proteome</keyword>
<dbReference type="InterPro" id="IPR050576">
    <property type="entry name" value="Cilia_flagella_integrity"/>
</dbReference>
<sequence length="784" mass="90503">MYNHQINLQMQKQPYNGMMIQANATTVGGNRPATSFGYKFYKQGEENAALGNVPNTSQVQKQLPYHQKRTQTRTNSNKLPEITNIQGSAKKTEKVGNPFAGNIFSANNPSGSSGQMSFSSAEFNEITQNEKDERFRYLLKHGTLKRIEGNGNIIFCELPQIMGIWVCYRRPCEREANLEKLNLDYMELTHMPLLEGEEKLKILTYQHNKISRIENLVSLPYLLYLDLYDNQVKEIESIYTLSQLRVLLLPKNQITRIQQIDQLTKLEVLDLHSNKIQKIEGIKTLVNLKILNLANNLIVKLENLESQQNLVELNLKLNLIEKVENIQHLSKLEKLFLQNNRIDSLEGLKCLKSINSLLELNLEGNPVTKTTQQITYYKFILSNTVNLKSLDHKLVDLIREDLKKESSSQAQIQNTDDVTTSANTLEDKIRQQGGKQQEKAANGNLQINQRGGAGEEEDQEDEDINPEEVIEIIGEQWKQELTRVKKLELQNAKKKDYLQNILVEGGHAEIEDDTQLFIYGNAYEIVLSNDQFQEVIDKIQFQYIIFDFIIENQTLNTLKNFKKLKEIILKDNYLVTLLQLAKLEILPSLRSIQIINNPLQKCSFLKEFIVYRFPHIVKINGSDVKDQDKQKAKNLFSNFDRILQLPEKFYNSENIRSYPCENSEEFEVCRDKQYMKIFSKVAADTAEQFTQNLFQDFLEEKNLEKEFTDLFDSYILTLIDQSPVLNINSKYPQHNHHSSAGNNGYLHNKVAHNKTSHSLHSNYNISSQQNTTSPTMSINSNNFM</sequence>
<evidence type="ECO:0000313" key="7">
    <source>
        <dbReference type="EMBL" id="EAR85767.2"/>
    </source>
</evidence>
<comment type="subcellular location">
    <subcellularLocation>
        <location evidence="1">Cell projection</location>
        <location evidence="1">Cilium</location>
    </subcellularLocation>
</comment>
<dbReference type="GeneID" id="7842989"/>
<feature type="region of interest" description="Disordered" evidence="6">
    <location>
        <begin position="761"/>
        <end position="784"/>
    </location>
</feature>
<dbReference type="HOGENOM" id="CLU_020774_0_0_1"/>
<dbReference type="InterPro" id="IPR001611">
    <property type="entry name" value="Leu-rich_rpt"/>
</dbReference>
<dbReference type="PANTHER" id="PTHR45973">
    <property type="entry name" value="PROTEIN PHOSPHATASE 1 REGULATORY SUBUNIT SDS22-RELATED"/>
    <property type="match status" value="1"/>
</dbReference>
<dbReference type="AlphaFoldDB" id="Q22KN2"/>
<evidence type="ECO:0000313" key="8">
    <source>
        <dbReference type="Proteomes" id="UP000009168"/>
    </source>
</evidence>
<dbReference type="eggNOG" id="KOG0531">
    <property type="taxonomic scope" value="Eukaryota"/>
</dbReference>
<evidence type="ECO:0000256" key="3">
    <source>
        <dbReference type="ARBA" id="ARBA00022737"/>
    </source>
</evidence>
<feature type="compositionally biased region" description="Acidic residues" evidence="6">
    <location>
        <begin position="454"/>
        <end position="463"/>
    </location>
</feature>
<dbReference type="InterPro" id="IPR032675">
    <property type="entry name" value="LRR_dom_sf"/>
</dbReference>
<dbReference type="STRING" id="312017.Q22KN2"/>
<keyword evidence="5" id="KW-0966">Cell projection</keyword>
<dbReference type="SMART" id="SM00369">
    <property type="entry name" value="LRR_TYP"/>
    <property type="match status" value="4"/>
</dbReference>
<dbReference type="Gene3D" id="3.80.10.10">
    <property type="entry name" value="Ribonuclease Inhibitor"/>
    <property type="match status" value="3"/>
</dbReference>
<dbReference type="PROSITE" id="PS51450">
    <property type="entry name" value="LRR"/>
    <property type="match status" value="7"/>
</dbReference>
<dbReference type="InParanoid" id="Q22KN2"/>
<dbReference type="EMBL" id="GG662498">
    <property type="protein sequence ID" value="EAR85767.2"/>
    <property type="molecule type" value="Genomic_DNA"/>
</dbReference>
<keyword evidence="4" id="KW-0969">Cilium</keyword>
<gene>
    <name evidence="7" type="ORF">TTHERM_00312490</name>
</gene>
<dbReference type="Pfam" id="PF12799">
    <property type="entry name" value="LRR_4"/>
    <property type="match status" value="1"/>
</dbReference>